<feature type="non-terminal residue" evidence="1">
    <location>
        <position position="1"/>
    </location>
</feature>
<reference evidence="1" key="1">
    <citation type="journal article" date="2015" name="Nature">
        <title>Complex archaea that bridge the gap between prokaryotes and eukaryotes.</title>
        <authorList>
            <person name="Spang A."/>
            <person name="Saw J.H."/>
            <person name="Jorgensen S.L."/>
            <person name="Zaremba-Niedzwiedzka K."/>
            <person name="Martijn J."/>
            <person name="Lind A.E."/>
            <person name="van Eijk R."/>
            <person name="Schleper C."/>
            <person name="Guy L."/>
            <person name="Ettema T.J."/>
        </authorList>
    </citation>
    <scope>NUCLEOTIDE SEQUENCE</scope>
</reference>
<name>A0A0F9GDD5_9ZZZZ</name>
<gene>
    <name evidence="1" type="ORF">LCGC14_2134720</name>
</gene>
<dbReference type="EMBL" id="LAZR01026848">
    <property type="protein sequence ID" value="KKL67470.1"/>
    <property type="molecule type" value="Genomic_DNA"/>
</dbReference>
<comment type="caution">
    <text evidence="1">The sequence shown here is derived from an EMBL/GenBank/DDBJ whole genome shotgun (WGS) entry which is preliminary data.</text>
</comment>
<evidence type="ECO:0000313" key="1">
    <source>
        <dbReference type="EMBL" id="KKL67470.1"/>
    </source>
</evidence>
<sequence>WIYKEGMIYSDTDDSGKTIASCDDDEVGERIVKCCNSHNGLVKIVELASVLLPENLDNLDAADFKDRAFYITQLVREARQLVREARQALEAAK</sequence>
<dbReference type="AlphaFoldDB" id="A0A0F9GDD5"/>
<organism evidence="1">
    <name type="scientific">marine sediment metagenome</name>
    <dbReference type="NCBI Taxonomy" id="412755"/>
    <lineage>
        <taxon>unclassified sequences</taxon>
        <taxon>metagenomes</taxon>
        <taxon>ecological metagenomes</taxon>
    </lineage>
</organism>
<protein>
    <submittedName>
        <fullName evidence="1">Uncharacterized protein</fullName>
    </submittedName>
</protein>
<proteinExistence type="predicted"/>
<accession>A0A0F9GDD5</accession>